<proteinExistence type="predicted"/>
<sequence length="85" mass="9120">MRVRVSPSAPFQNRSEIALQGGRRVPIIRVPIDAGWSSLVARRAHNPKVVGSNPAPATILGKPLTRGFLLPRLTTSVGQGNRGRS</sequence>
<reference evidence="1" key="1">
    <citation type="journal article" date="2011" name="Environ. Microbiol.">
        <title>Time-series analyses of Monterey Bay coastal microbial picoplankton using a 'genome proxy' microarray.</title>
        <authorList>
            <person name="Rich V.I."/>
            <person name="Pham V.D."/>
            <person name="Eppley J."/>
            <person name="Shi Y."/>
            <person name="DeLong E.F."/>
        </authorList>
    </citation>
    <scope>NUCLEOTIDE SEQUENCE</scope>
</reference>
<accession>E0XR78</accession>
<name>E0XR78_9GAMM</name>
<dbReference type="AlphaFoldDB" id="E0XR78"/>
<dbReference type="EMBL" id="GU474849">
    <property type="protein sequence ID" value="ADI16919.1"/>
    <property type="molecule type" value="Genomic_DNA"/>
</dbReference>
<organism evidence="1">
    <name type="scientific">uncultured gamma proteobacterium HF0010_16J05</name>
    <dbReference type="NCBI Taxonomy" id="710981"/>
    <lineage>
        <taxon>Bacteria</taxon>
        <taxon>Pseudomonadati</taxon>
        <taxon>Pseudomonadota</taxon>
        <taxon>Gammaproteobacteria</taxon>
        <taxon>environmental samples</taxon>
    </lineage>
</organism>
<dbReference type="AntiFam" id="ANF00010">
    <property type="entry name" value="tRNA translation"/>
</dbReference>
<evidence type="ECO:0000313" key="1">
    <source>
        <dbReference type="EMBL" id="ADI16919.1"/>
    </source>
</evidence>
<protein>
    <submittedName>
        <fullName evidence="1">Uncharacterized protein</fullName>
    </submittedName>
</protein>